<dbReference type="EMBL" id="DRMS01000051">
    <property type="protein sequence ID" value="HFC91447.1"/>
    <property type="molecule type" value="Genomic_DNA"/>
</dbReference>
<dbReference type="PROSITE" id="PS50893">
    <property type="entry name" value="ABC_TRANSPORTER_2"/>
    <property type="match status" value="1"/>
</dbReference>
<comment type="similarity">
    <text evidence="1">Belongs to the ABC transporter superfamily.</text>
</comment>
<keyword evidence="3" id="KW-0547">Nucleotide-binding</keyword>
<dbReference type="Proteomes" id="UP000885750">
    <property type="component" value="Unassembled WGS sequence"/>
</dbReference>
<dbReference type="Gene3D" id="3.40.50.300">
    <property type="entry name" value="P-loop containing nucleotide triphosphate hydrolases"/>
    <property type="match status" value="1"/>
</dbReference>
<dbReference type="InterPro" id="IPR050683">
    <property type="entry name" value="Bact_Polysacc_Export_ATP-bd"/>
</dbReference>
<dbReference type="PANTHER" id="PTHR46743:SF2">
    <property type="entry name" value="TEICHOIC ACIDS EXPORT ATP-BINDING PROTEIN TAGH"/>
    <property type="match status" value="1"/>
</dbReference>
<dbReference type="GO" id="GO:0016887">
    <property type="term" value="F:ATP hydrolysis activity"/>
    <property type="evidence" value="ECO:0007669"/>
    <property type="project" value="InterPro"/>
</dbReference>
<dbReference type="InterPro" id="IPR003439">
    <property type="entry name" value="ABC_transporter-like_ATP-bd"/>
</dbReference>
<dbReference type="GO" id="GO:0005524">
    <property type="term" value="F:ATP binding"/>
    <property type="evidence" value="ECO:0007669"/>
    <property type="project" value="UniProtKB-KW"/>
</dbReference>
<keyword evidence="2" id="KW-0813">Transport</keyword>
<evidence type="ECO:0000256" key="3">
    <source>
        <dbReference type="ARBA" id="ARBA00022741"/>
    </source>
</evidence>
<dbReference type="InterPro" id="IPR003593">
    <property type="entry name" value="AAA+_ATPase"/>
</dbReference>
<evidence type="ECO:0000259" key="5">
    <source>
        <dbReference type="PROSITE" id="PS50893"/>
    </source>
</evidence>
<accession>A0A7V2WU91</accession>
<gene>
    <name evidence="6" type="ORF">ENJ51_01395</name>
</gene>
<dbReference type="InterPro" id="IPR027417">
    <property type="entry name" value="P-loop_NTPase"/>
</dbReference>
<dbReference type="PANTHER" id="PTHR46743">
    <property type="entry name" value="TEICHOIC ACIDS EXPORT ATP-BINDING PROTEIN TAGH"/>
    <property type="match status" value="1"/>
</dbReference>
<sequence>MIEFQNISKAYKLGSGKKILLENISFCFEQGVNIGILGSNGAGKSTLLRLIAGSEAPNKGRILRSGTFSWPLGFAAGFQGSLSGEENLRFICRIYAANIGEVTRFVADFSELGDALYEPVFTYSTGMRARLAFALSMAIQFDVYLVDEIMGVGDRLFQEKCHHAFVEKSKGSSIIMVSHNMDTIREYSDVVLLLSNGRVRIYEDIEKAIATYEK</sequence>
<protein>
    <submittedName>
        <fullName evidence="6">ABC transporter ATP-binding protein</fullName>
    </submittedName>
</protein>
<name>A0A7V2WU91_LEUMU</name>
<evidence type="ECO:0000256" key="4">
    <source>
        <dbReference type="ARBA" id="ARBA00022840"/>
    </source>
</evidence>
<keyword evidence="4 6" id="KW-0067">ATP-binding</keyword>
<dbReference type="SUPFAM" id="SSF52540">
    <property type="entry name" value="P-loop containing nucleoside triphosphate hydrolases"/>
    <property type="match status" value="1"/>
</dbReference>
<organism evidence="6">
    <name type="scientific">Leucothrix mucor</name>
    <dbReference type="NCBI Taxonomy" id="45248"/>
    <lineage>
        <taxon>Bacteria</taxon>
        <taxon>Pseudomonadati</taxon>
        <taxon>Pseudomonadota</taxon>
        <taxon>Gammaproteobacteria</taxon>
        <taxon>Thiotrichales</taxon>
        <taxon>Thiotrichaceae</taxon>
        <taxon>Leucothrix</taxon>
    </lineage>
</organism>
<dbReference type="AlphaFoldDB" id="A0A7V2WU91"/>
<comment type="caution">
    <text evidence="6">The sequence shown here is derived from an EMBL/GenBank/DDBJ whole genome shotgun (WGS) entry which is preliminary data.</text>
</comment>
<evidence type="ECO:0000313" key="6">
    <source>
        <dbReference type="EMBL" id="HFC91447.1"/>
    </source>
</evidence>
<proteinExistence type="inferred from homology"/>
<dbReference type="GO" id="GO:0016020">
    <property type="term" value="C:membrane"/>
    <property type="evidence" value="ECO:0007669"/>
    <property type="project" value="InterPro"/>
</dbReference>
<reference evidence="6" key="1">
    <citation type="journal article" date="2020" name="mSystems">
        <title>Genome- and Community-Level Interaction Insights into Carbon Utilization and Element Cycling Functions of Hydrothermarchaeota in Hydrothermal Sediment.</title>
        <authorList>
            <person name="Zhou Z."/>
            <person name="Liu Y."/>
            <person name="Xu W."/>
            <person name="Pan J."/>
            <person name="Luo Z.H."/>
            <person name="Li M."/>
        </authorList>
    </citation>
    <scope>NUCLEOTIDE SEQUENCE [LARGE SCALE GENOMIC DNA]</scope>
    <source>
        <strain evidence="6">HyVt-493</strain>
    </source>
</reference>
<evidence type="ECO:0000256" key="1">
    <source>
        <dbReference type="ARBA" id="ARBA00005417"/>
    </source>
</evidence>
<dbReference type="CDD" id="cd03220">
    <property type="entry name" value="ABC_KpsT_Wzt"/>
    <property type="match status" value="1"/>
</dbReference>
<evidence type="ECO:0000256" key="2">
    <source>
        <dbReference type="ARBA" id="ARBA00022448"/>
    </source>
</evidence>
<dbReference type="SMART" id="SM00382">
    <property type="entry name" value="AAA"/>
    <property type="match status" value="1"/>
</dbReference>
<dbReference type="Pfam" id="PF00005">
    <property type="entry name" value="ABC_tran"/>
    <property type="match status" value="1"/>
</dbReference>
<dbReference type="InterPro" id="IPR015860">
    <property type="entry name" value="ABC_transpr_TagH-like"/>
</dbReference>
<feature type="domain" description="ABC transporter" evidence="5">
    <location>
        <begin position="2"/>
        <end position="214"/>
    </location>
</feature>
<dbReference type="GO" id="GO:0140359">
    <property type="term" value="F:ABC-type transporter activity"/>
    <property type="evidence" value="ECO:0007669"/>
    <property type="project" value="InterPro"/>
</dbReference>